<dbReference type="EMBL" id="JABXRP010000001">
    <property type="protein sequence ID" value="MBA8076551.1"/>
    <property type="molecule type" value="Genomic_DNA"/>
</dbReference>
<comment type="caution">
    <text evidence="1">The sequence shown here is derived from an EMBL/GenBank/DDBJ whole genome shotgun (WGS) entry which is preliminary data.</text>
</comment>
<protein>
    <submittedName>
        <fullName evidence="1">Uncharacterized protein</fullName>
    </submittedName>
</protein>
<reference evidence="1 2" key="1">
    <citation type="submission" date="2020-06" db="EMBL/GenBank/DDBJ databases">
        <title>REHAB project genomes.</title>
        <authorList>
            <person name="Shaw L.P."/>
        </authorList>
    </citation>
    <scope>NUCLEOTIDE SEQUENCE [LARGE SCALE GENOMIC DNA]</scope>
    <source>
        <strain evidence="1 2">RHBSTW-00074</strain>
    </source>
</reference>
<gene>
    <name evidence="1" type="ORF">HV056_08280</name>
</gene>
<name>A0A7W3CEN7_ENTAS</name>
<accession>A0A7W3CEN7</accession>
<sequence>MMMFYGTQSCGRRSSSYPLIALRSEKLNGTPSRACSEKAKAALVRQQRLSGANVRPIAGGIMAKNNRYYQTAVHKNNTRDRFVRSINPAVAERMRAILEELKRKEESRG</sequence>
<dbReference type="AlphaFoldDB" id="A0A7W3CEN7"/>
<evidence type="ECO:0000313" key="2">
    <source>
        <dbReference type="Proteomes" id="UP000533461"/>
    </source>
</evidence>
<organism evidence="1 2">
    <name type="scientific">Enterobacter asburiae</name>
    <dbReference type="NCBI Taxonomy" id="61645"/>
    <lineage>
        <taxon>Bacteria</taxon>
        <taxon>Pseudomonadati</taxon>
        <taxon>Pseudomonadota</taxon>
        <taxon>Gammaproteobacteria</taxon>
        <taxon>Enterobacterales</taxon>
        <taxon>Enterobacteriaceae</taxon>
        <taxon>Enterobacter</taxon>
        <taxon>Enterobacter cloacae complex</taxon>
    </lineage>
</organism>
<dbReference type="Proteomes" id="UP000533461">
    <property type="component" value="Unassembled WGS sequence"/>
</dbReference>
<proteinExistence type="predicted"/>
<evidence type="ECO:0000313" key="1">
    <source>
        <dbReference type="EMBL" id="MBA8076551.1"/>
    </source>
</evidence>